<feature type="signal peptide" evidence="1">
    <location>
        <begin position="1"/>
        <end position="22"/>
    </location>
</feature>
<protein>
    <recommendedName>
        <fullName evidence="4">Secreted protein</fullName>
    </recommendedName>
</protein>
<evidence type="ECO:0000313" key="2">
    <source>
        <dbReference type="EMBL" id="MFD0685647.1"/>
    </source>
</evidence>
<evidence type="ECO:0000313" key="3">
    <source>
        <dbReference type="Proteomes" id="UP001597063"/>
    </source>
</evidence>
<reference evidence="3" key="1">
    <citation type="journal article" date="2019" name="Int. J. Syst. Evol. Microbiol.">
        <title>The Global Catalogue of Microorganisms (GCM) 10K type strain sequencing project: providing services to taxonomists for standard genome sequencing and annotation.</title>
        <authorList>
            <consortium name="The Broad Institute Genomics Platform"/>
            <consortium name="The Broad Institute Genome Sequencing Center for Infectious Disease"/>
            <person name="Wu L."/>
            <person name="Ma J."/>
        </authorList>
    </citation>
    <scope>NUCLEOTIDE SEQUENCE [LARGE SCALE GENOMIC DNA]</scope>
    <source>
        <strain evidence="3">JCM 9371</strain>
    </source>
</reference>
<name>A0ABW2XI63_9ACTN</name>
<sequence length="163" mass="16783">MRKTLALSALIGSMALSAPALAAPAHADAGAPGTAARAASASADIGVLARGTTGSVSTKDKGIKGGTGLFWHDGNGAQPKNKSVIGVRDNQGDDGKWVWIELTKVRKGPDLIIASMENKSGKSRNVKTKVVKVKDGSKVVLKVCLSTKEGLLDSTCNKKTFIA</sequence>
<dbReference type="Proteomes" id="UP001597063">
    <property type="component" value="Unassembled WGS sequence"/>
</dbReference>
<dbReference type="RefSeq" id="WP_131756094.1">
    <property type="nucleotide sequence ID" value="NZ_CAACUY010000012.1"/>
</dbReference>
<comment type="caution">
    <text evidence="2">The sequence shown here is derived from an EMBL/GenBank/DDBJ whole genome shotgun (WGS) entry which is preliminary data.</text>
</comment>
<keyword evidence="1" id="KW-0732">Signal</keyword>
<accession>A0ABW2XI63</accession>
<dbReference type="EMBL" id="JBHTGP010000006">
    <property type="protein sequence ID" value="MFD0685647.1"/>
    <property type="molecule type" value="Genomic_DNA"/>
</dbReference>
<evidence type="ECO:0000256" key="1">
    <source>
        <dbReference type="SAM" id="SignalP"/>
    </source>
</evidence>
<keyword evidence="3" id="KW-1185">Reference proteome</keyword>
<gene>
    <name evidence="2" type="ORF">ACFQZM_14140</name>
</gene>
<proteinExistence type="predicted"/>
<feature type="chain" id="PRO_5046439861" description="Secreted protein" evidence="1">
    <location>
        <begin position="23"/>
        <end position="163"/>
    </location>
</feature>
<organism evidence="2 3">
    <name type="scientific">Actinomadura fibrosa</name>
    <dbReference type="NCBI Taxonomy" id="111802"/>
    <lineage>
        <taxon>Bacteria</taxon>
        <taxon>Bacillati</taxon>
        <taxon>Actinomycetota</taxon>
        <taxon>Actinomycetes</taxon>
        <taxon>Streptosporangiales</taxon>
        <taxon>Thermomonosporaceae</taxon>
        <taxon>Actinomadura</taxon>
    </lineage>
</organism>
<evidence type="ECO:0008006" key="4">
    <source>
        <dbReference type="Google" id="ProtNLM"/>
    </source>
</evidence>